<dbReference type="Gene3D" id="1.10.287.3980">
    <property type="match status" value="1"/>
</dbReference>
<dbReference type="GO" id="GO:0006412">
    <property type="term" value="P:translation"/>
    <property type="evidence" value="ECO:0007669"/>
    <property type="project" value="InterPro"/>
</dbReference>
<feature type="region of interest" description="Disordered" evidence="4">
    <location>
        <begin position="54"/>
        <end position="91"/>
    </location>
</feature>
<dbReference type="InterPro" id="IPR000271">
    <property type="entry name" value="Ribosomal_bL34"/>
</dbReference>
<keyword evidence="2" id="KW-0689">Ribosomal protein</keyword>
<dbReference type="PANTHER" id="PTHR14503">
    <property type="entry name" value="MITOCHONDRIAL RIBOSOMAL PROTEIN 34 FAMILY MEMBER"/>
    <property type="match status" value="1"/>
</dbReference>
<feature type="region of interest" description="Disordered" evidence="4">
    <location>
        <begin position="118"/>
        <end position="138"/>
    </location>
</feature>
<dbReference type="GeneID" id="81392590"/>
<dbReference type="GO" id="GO:0005762">
    <property type="term" value="C:mitochondrial large ribosomal subunit"/>
    <property type="evidence" value="ECO:0007669"/>
    <property type="project" value="TreeGrafter"/>
</dbReference>
<evidence type="ECO:0000256" key="2">
    <source>
        <dbReference type="ARBA" id="ARBA00022980"/>
    </source>
</evidence>
<comment type="caution">
    <text evidence="5">The sequence shown here is derived from an EMBL/GenBank/DDBJ whole genome shotgun (WGS) entry which is preliminary data.</text>
</comment>
<comment type="similarity">
    <text evidence="1">Belongs to the bacterial ribosomal protein bL34 family.</text>
</comment>
<dbReference type="OrthoDB" id="431691at2759"/>
<proteinExistence type="inferred from homology"/>
<dbReference type="RefSeq" id="XP_056514489.1">
    <property type="nucleotide sequence ID" value="XM_056653422.1"/>
</dbReference>
<keyword evidence="6" id="KW-1185">Reference proteome</keyword>
<protein>
    <recommendedName>
        <fullName evidence="7">Ribosomal protein L34</fullName>
    </recommendedName>
</protein>
<evidence type="ECO:0000313" key="6">
    <source>
        <dbReference type="Proteomes" id="UP001141434"/>
    </source>
</evidence>
<evidence type="ECO:0000313" key="5">
    <source>
        <dbReference type="EMBL" id="KAJ5105493.1"/>
    </source>
</evidence>
<dbReference type="AlphaFoldDB" id="A0A9W9KHB6"/>
<evidence type="ECO:0008006" key="7">
    <source>
        <dbReference type="Google" id="ProtNLM"/>
    </source>
</evidence>
<dbReference type="Pfam" id="PF00468">
    <property type="entry name" value="Ribosomal_L34"/>
    <property type="match status" value="1"/>
</dbReference>
<dbReference type="GO" id="GO:0003735">
    <property type="term" value="F:structural constituent of ribosome"/>
    <property type="evidence" value="ECO:0007669"/>
    <property type="project" value="InterPro"/>
</dbReference>
<evidence type="ECO:0000256" key="1">
    <source>
        <dbReference type="ARBA" id="ARBA00010111"/>
    </source>
</evidence>
<evidence type="ECO:0000256" key="4">
    <source>
        <dbReference type="SAM" id="MobiDB-lite"/>
    </source>
</evidence>
<reference evidence="5" key="1">
    <citation type="submission" date="2022-11" db="EMBL/GenBank/DDBJ databases">
        <authorList>
            <person name="Petersen C."/>
        </authorList>
    </citation>
    <scope>NUCLEOTIDE SEQUENCE</scope>
    <source>
        <strain evidence="5">IBT 34128</strain>
    </source>
</reference>
<name>A0A9W9KHB6_9EURO</name>
<accession>A0A9W9KHB6</accession>
<dbReference type="NCBIfam" id="TIGR01030">
    <property type="entry name" value="rpmH_bact"/>
    <property type="match status" value="1"/>
</dbReference>
<dbReference type="EMBL" id="JAPMSZ010000004">
    <property type="protein sequence ID" value="KAJ5105493.1"/>
    <property type="molecule type" value="Genomic_DNA"/>
</dbReference>
<feature type="compositionally biased region" description="Low complexity" evidence="4">
    <location>
        <begin position="54"/>
        <end position="75"/>
    </location>
</feature>
<gene>
    <name evidence="5" type="ORF">NUU61_002840</name>
</gene>
<reference evidence="5" key="2">
    <citation type="journal article" date="2023" name="IMA Fungus">
        <title>Comparative genomic study of the Penicillium genus elucidates a diverse pangenome and 15 lateral gene transfer events.</title>
        <authorList>
            <person name="Petersen C."/>
            <person name="Sorensen T."/>
            <person name="Nielsen M.R."/>
            <person name="Sondergaard T.E."/>
            <person name="Sorensen J.L."/>
            <person name="Fitzpatrick D.A."/>
            <person name="Frisvad J.C."/>
            <person name="Nielsen K.L."/>
        </authorList>
    </citation>
    <scope>NUCLEOTIDE SEQUENCE</scope>
    <source>
        <strain evidence="5">IBT 34128</strain>
    </source>
</reference>
<keyword evidence="3" id="KW-0687">Ribonucleoprotein</keyword>
<dbReference type="PANTHER" id="PTHR14503:SF4">
    <property type="entry name" value="LARGE RIBOSOMAL SUBUNIT PROTEIN BL34M"/>
    <property type="match status" value="1"/>
</dbReference>
<sequence length="138" mass="15503">MLCLRCRALPSTRTTMSMRTPMNRPFSSTLLSTPTRHQPTQPLFSSRLIPSSVSSFVSSSSSSSVSSWGTSLLSSQQQQPQQTRAFSASAALAGRRVTFRPSRRVQKRRHGYLARAKARTGRKIISRRRSNGRKEMSW</sequence>
<feature type="compositionally biased region" description="Basic residues" evidence="4">
    <location>
        <begin position="118"/>
        <end position="131"/>
    </location>
</feature>
<dbReference type="Proteomes" id="UP001141434">
    <property type="component" value="Unassembled WGS sequence"/>
</dbReference>
<organism evidence="5 6">
    <name type="scientific">Penicillium alfredii</name>
    <dbReference type="NCBI Taxonomy" id="1506179"/>
    <lineage>
        <taxon>Eukaryota</taxon>
        <taxon>Fungi</taxon>
        <taxon>Dikarya</taxon>
        <taxon>Ascomycota</taxon>
        <taxon>Pezizomycotina</taxon>
        <taxon>Eurotiomycetes</taxon>
        <taxon>Eurotiomycetidae</taxon>
        <taxon>Eurotiales</taxon>
        <taxon>Aspergillaceae</taxon>
        <taxon>Penicillium</taxon>
    </lineage>
</organism>
<feature type="compositionally biased region" description="Polar residues" evidence="4">
    <location>
        <begin position="76"/>
        <end position="86"/>
    </location>
</feature>
<evidence type="ECO:0000256" key="3">
    <source>
        <dbReference type="ARBA" id="ARBA00023274"/>
    </source>
</evidence>